<sequence length="537" mass="58374">MNLTPSAHQDTFARDHLPPEEQWPTLIFELPEVRYPERLNAATALLARATPPPDKPALLAEGVSWTYRELDVLSNQIAAVLRDDMQLIPGNRVLLHGPNTPMLAACWFAVLKAGGVAVSTMPLLRAAELGKVIAKAEISHALCDASCVAVVRETLSTTTLRQIQIFEGEGGELLELARRKPERFEAVDTAADDVALIAFTSGTTGQPKGCMHFHRDLLAVCDTFARHILRPTSDDIFVGSAPFAFTFGLGACLLFPVWAGATAVLLEHGSPPQLAAAIEQFGVTICATAPTSYRMMAALPNLDSLQSLRKCVSAGEALPAATRLRWREATGIELIDGIGATEMLHIFISADEHQARPGATGKAVPGIRACVLGEDGQPLPPGRIGRLAVQGPVGCRYLADERQRDYVQHGWNITGDTYLMTEDGYFEYQARSDDMIVSSGYNIAAPEVEEALLRHPLVAECAVIGLPDELRGQVVGAFIVLAPDQTASEALKIELQLFVKNQIAPYKYPRFIEFRDDLPKTATGKLQRFALRQDRPA</sequence>
<dbReference type="InterPro" id="IPR042099">
    <property type="entry name" value="ANL_N_sf"/>
</dbReference>
<reference evidence="7 8" key="1">
    <citation type="submission" date="2018-11" db="EMBL/GenBank/DDBJ databases">
        <title>Deinococcus shelandsis sp. nov., isolated from South Shetland Islands soil of Antarctica.</title>
        <authorList>
            <person name="Tian J."/>
        </authorList>
    </citation>
    <scope>NUCLEOTIDE SEQUENCE [LARGE SCALE GENOMIC DNA]</scope>
    <source>
        <strain evidence="7 8">S14-83T</strain>
        <plasmid evidence="7 8">unnamed2</plasmid>
    </source>
</reference>
<dbReference type="SUPFAM" id="SSF56801">
    <property type="entry name" value="Acetyl-CoA synthetase-like"/>
    <property type="match status" value="1"/>
</dbReference>
<dbReference type="PANTHER" id="PTHR43352:SF1">
    <property type="entry name" value="ANTHRANILATE--COA LIGASE"/>
    <property type="match status" value="1"/>
</dbReference>
<keyword evidence="8" id="KW-1185">Reference proteome</keyword>
<dbReference type="InterPro" id="IPR045851">
    <property type="entry name" value="AMP-bd_C_sf"/>
</dbReference>
<dbReference type="GO" id="GO:0016878">
    <property type="term" value="F:acid-thiol ligase activity"/>
    <property type="evidence" value="ECO:0007669"/>
    <property type="project" value="UniProtKB-ARBA"/>
</dbReference>
<organism evidence="7 8">
    <name type="scientific">Deinococcus psychrotolerans</name>
    <dbReference type="NCBI Taxonomy" id="2489213"/>
    <lineage>
        <taxon>Bacteria</taxon>
        <taxon>Thermotogati</taxon>
        <taxon>Deinococcota</taxon>
        <taxon>Deinococci</taxon>
        <taxon>Deinococcales</taxon>
        <taxon>Deinococcaceae</taxon>
        <taxon>Deinococcus</taxon>
    </lineage>
</organism>
<dbReference type="PROSITE" id="PS00455">
    <property type="entry name" value="AMP_BINDING"/>
    <property type="match status" value="1"/>
</dbReference>
<gene>
    <name evidence="7" type="ORF">EHF33_19000</name>
</gene>
<dbReference type="EMBL" id="CP034186">
    <property type="protein sequence ID" value="AZI44989.1"/>
    <property type="molecule type" value="Genomic_DNA"/>
</dbReference>
<protein>
    <submittedName>
        <fullName evidence="7">2-aminobenzoate-CoA ligase</fullName>
    </submittedName>
</protein>
<comment type="similarity">
    <text evidence="1">Belongs to the ATP-dependent AMP-binding enzyme family.</text>
</comment>
<accession>A0A3G8YI76</accession>
<dbReference type="GO" id="GO:0016405">
    <property type="term" value="F:CoA-ligase activity"/>
    <property type="evidence" value="ECO:0007669"/>
    <property type="project" value="UniProtKB-ARBA"/>
</dbReference>
<keyword evidence="2 7" id="KW-0436">Ligase</keyword>
<feature type="domain" description="AMP-binding enzyme C-terminal" evidence="6">
    <location>
        <begin position="447"/>
        <end position="525"/>
    </location>
</feature>
<keyword evidence="3" id="KW-0547">Nucleotide-binding</keyword>
<evidence type="ECO:0000313" key="8">
    <source>
        <dbReference type="Proteomes" id="UP000276417"/>
    </source>
</evidence>
<dbReference type="RefSeq" id="WP_124875160.1">
    <property type="nucleotide sequence ID" value="NZ_CP034186.1"/>
</dbReference>
<keyword evidence="7" id="KW-0614">Plasmid</keyword>
<dbReference type="Gene3D" id="3.40.50.12780">
    <property type="entry name" value="N-terminal domain of ligase-like"/>
    <property type="match status" value="1"/>
</dbReference>
<evidence type="ECO:0000256" key="3">
    <source>
        <dbReference type="ARBA" id="ARBA00022741"/>
    </source>
</evidence>
<name>A0A3G8YI76_9DEIO</name>
<feature type="domain" description="AMP-dependent synthetase/ligase" evidence="5">
    <location>
        <begin position="48"/>
        <end position="392"/>
    </location>
</feature>
<evidence type="ECO:0000256" key="2">
    <source>
        <dbReference type="ARBA" id="ARBA00022598"/>
    </source>
</evidence>
<keyword evidence="4" id="KW-0067">ATP-binding</keyword>
<evidence type="ECO:0000313" key="7">
    <source>
        <dbReference type="EMBL" id="AZI44989.1"/>
    </source>
</evidence>
<dbReference type="KEGG" id="dph:EHF33_19000"/>
<evidence type="ECO:0000256" key="1">
    <source>
        <dbReference type="ARBA" id="ARBA00006432"/>
    </source>
</evidence>
<dbReference type="OrthoDB" id="9778383at2"/>
<dbReference type="AlphaFoldDB" id="A0A3G8YI76"/>
<dbReference type="Gene3D" id="3.30.300.30">
    <property type="match status" value="1"/>
</dbReference>
<proteinExistence type="inferred from homology"/>
<dbReference type="Pfam" id="PF00501">
    <property type="entry name" value="AMP-binding"/>
    <property type="match status" value="1"/>
</dbReference>
<dbReference type="GO" id="GO:0005524">
    <property type="term" value="F:ATP binding"/>
    <property type="evidence" value="ECO:0007669"/>
    <property type="project" value="UniProtKB-KW"/>
</dbReference>
<evidence type="ECO:0000256" key="4">
    <source>
        <dbReference type="ARBA" id="ARBA00022840"/>
    </source>
</evidence>
<dbReference type="InterPro" id="IPR000873">
    <property type="entry name" value="AMP-dep_synth/lig_dom"/>
</dbReference>
<dbReference type="InterPro" id="IPR025110">
    <property type="entry name" value="AMP-bd_C"/>
</dbReference>
<dbReference type="PANTHER" id="PTHR43352">
    <property type="entry name" value="ACETYL-COA SYNTHETASE"/>
    <property type="match status" value="1"/>
</dbReference>
<dbReference type="GO" id="GO:0044550">
    <property type="term" value="P:secondary metabolite biosynthetic process"/>
    <property type="evidence" value="ECO:0007669"/>
    <property type="project" value="TreeGrafter"/>
</dbReference>
<geneLocation type="plasmid" evidence="7 8">
    <name>unnamed2</name>
</geneLocation>
<dbReference type="InterPro" id="IPR020845">
    <property type="entry name" value="AMP-binding_CS"/>
</dbReference>
<dbReference type="FunFam" id="3.30.300.30:FF:000005">
    <property type="entry name" value="Acyl-coenzyme A synthetase ACSM5, mitochondrial"/>
    <property type="match status" value="1"/>
</dbReference>
<evidence type="ECO:0000259" key="5">
    <source>
        <dbReference type="Pfam" id="PF00501"/>
    </source>
</evidence>
<dbReference type="Pfam" id="PF13193">
    <property type="entry name" value="AMP-binding_C"/>
    <property type="match status" value="1"/>
</dbReference>
<dbReference type="Proteomes" id="UP000276417">
    <property type="component" value="Plasmid unnamed2"/>
</dbReference>
<evidence type="ECO:0000259" key="6">
    <source>
        <dbReference type="Pfam" id="PF13193"/>
    </source>
</evidence>